<sequence>MPSDQTPPPRKSRAPHVPQPGASRRALLVADDDDAVREFVRIVLEQAGFAVTTATNGRDAGDLFVATPDAFALVLTDVVMPFATGVELAARVRALRPRLPVLFMSAFPGGPELAPEPLPPDEPLLEKPFPMARLLETVRAAIRAHDPN</sequence>
<name>A0ABS5BT96_9BACT</name>
<keyword evidence="6" id="KW-1185">Reference proteome</keyword>
<dbReference type="SMART" id="SM00448">
    <property type="entry name" value="REC"/>
    <property type="match status" value="1"/>
</dbReference>
<reference evidence="5 6" key="1">
    <citation type="submission" date="2021-04" db="EMBL/GenBank/DDBJ databases">
        <authorList>
            <person name="Ivanova A."/>
        </authorList>
    </citation>
    <scope>NUCLEOTIDE SEQUENCE [LARGE SCALE GENOMIC DNA]</scope>
    <source>
        <strain evidence="5 6">G18</strain>
    </source>
</reference>
<evidence type="ECO:0000256" key="2">
    <source>
        <dbReference type="PROSITE-ProRule" id="PRU00169"/>
    </source>
</evidence>
<dbReference type="PANTHER" id="PTHR44591">
    <property type="entry name" value="STRESS RESPONSE REGULATOR PROTEIN 1"/>
    <property type="match status" value="1"/>
</dbReference>
<dbReference type="Pfam" id="PF00072">
    <property type="entry name" value="Response_reg"/>
    <property type="match status" value="1"/>
</dbReference>
<dbReference type="Proteomes" id="UP000676565">
    <property type="component" value="Unassembled WGS sequence"/>
</dbReference>
<dbReference type="InterPro" id="IPR001789">
    <property type="entry name" value="Sig_transdc_resp-reg_receiver"/>
</dbReference>
<evidence type="ECO:0000256" key="3">
    <source>
        <dbReference type="SAM" id="MobiDB-lite"/>
    </source>
</evidence>
<accession>A0ABS5BT96</accession>
<feature type="region of interest" description="Disordered" evidence="3">
    <location>
        <begin position="1"/>
        <end position="22"/>
    </location>
</feature>
<dbReference type="SUPFAM" id="SSF52172">
    <property type="entry name" value="CheY-like"/>
    <property type="match status" value="1"/>
</dbReference>
<proteinExistence type="predicted"/>
<dbReference type="RefSeq" id="WP_210654972.1">
    <property type="nucleotide sequence ID" value="NZ_JAGKQQ010000001.1"/>
</dbReference>
<dbReference type="CDD" id="cd00156">
    <property type="entry name" value="REC"/>
    <property type="match status" value="1"/>
</dbReference>
<dbReference type="PROSITE" id="PS50110">
    <property type="entry name" value="RESPONSE_REGULATORY"/>
    <property type="match status" value="1"/>
</dbReference>
<evidence type="ECO:0000313" key="5">
    <source>
        <dbReference type="EMBL" id="MBP3956652.1"/>
    </source>
</evidence>
<evidence type="ECO:0000256" key="1">
    <source>
        <dbReference type="ARBA" id="ARBA00022553"/>
    </source>
</evidence>
<feature type="modified residue" description="4-aspartylphosphate" evidence="2">
    <location>
        <position position="77"/>
    </location>
</feature>
<evidence type="ECO:0000313" key="6">
    <source>
        <dbReference type="Proteomes" id="UP000676565"/>
    </source>
</evidence>
<evidence type="ECO:0000259" key="4">
    <source>
        <dbReference type="PROSITE" id="PS50110"/>
    </source>
</evidence>
<dbReference type="PANTHER" id="PTHR44591:SF21">
    <property type="entry name" value="TWO-COMPONENT RESPONSE REGULATOR"/>
    <property type="match status" value="1"/>
</dbReference>
<feature type="domain" description="Response regulatory" evidence="4">
    <location>
        <begin position="26"/>
        <end position="142"/>
    </location>
</feature>
<comment type="caution">
    <text evidence="5">The sequence shown here is derived from an EMBL/GenBank/DDBJ whole genome shotgun (WGS) entry which is preliminary data.</text>
</comment>
<gene>
    <name evidence="5" type="ORF">J8F10_15365</name>
</gene>
<organism evidence="5 6">
    <name type="scientific">Gemmata palustris</name>
    <dbReference type="NCBI Taxonomy" id="2822762"/>
    <lineage>
        <taxon>Bacteria</taxon>
        <taxon>Pseudomonadati</taxon>
        <taxon>Planctomycetota</taxon>
        <taxon>Planctomycetia</taxon>
        <taxon>Gemmatales</taxon>
        <taxon>Gemmataceae</taxon>
        <taxon>Gemmata</taxon>
    </lineage>
</organism>
<dbReference type="EMBL" id="JAGKQQ010000001">
    <property type="protein sequence ID" value="MBP3956652.1"/>
    <property type="molecule type" value="Genomic_DNA"/>
</dbReference>
<dbReference type="Gene3D" id="3.40.50.2300">
    <property type="match status" value="1"/>
</dbReference>
<dbReference type="InterPro" id="IPR011006">
    <property type="entry name" value="CheY-like_superfamily"/>
</dbReference>
<keyword evidence="1 2" id="KW-0597">Phosphoprotein</keyword>
<protein>
    <submittedName>
        <fullName evidence="5">Response regulator</fullName>
    </submittedName>
</protein>
<dbReference type="InterPro" id="IPR050595">
    <property type="entry name" value="Bact_response_regulator"/>
</dbReference>